<dbReference type="GO" id="GO:0006813">
    <property type="term" value="P:potassium ion transport"/>
    <property type="evidence" value="ECO:0007669"/>
    <property type="project" value="InterPro"/>
</dbReference>
<dbReference type="Pfam" id="PF02254">
    <property type="entry name" value="TrkA_N"/>
    <property type="match status" value="1"/>
</dbReference>
<name>A0A211YMG6_9CREN</name>
<organism evidence="4 5">
    <name type="scientific">Pyrodictium delaneyi</name>
    <dbReference type="NCBI Taxonomy" id="1273541"/>
    <lineage>
        <taxon>Archaea</taxon>
        <taxon>Thermoproteota</taxon>
        <taxon>Thermoprotei</taxon>
        <taxon>Desulfurococcales</taxon>
        <taxon>Pyrodictiaceae</taxon>
        <taxon>Pyrodictium</taxon>
    </lineage>
</organism>
<evidence type="ECO:0000313" key="4">
    <source>
        <dbReference type="EMBL" id="OWJ54141.1"/>
    </source>
</evidence>
<dbReference type="Proteomes" id="UP000196694">
    <property type="component" value="Unassembled WGS sequence"/>
</dbReference>
<feature type="domain" description="Saccharopine dehydrogenase-like C-terminal" evidence="3">
    <location>
        <begin position="136"/>
        <end position="371"/>
    </location>
</feature>
<dbReference type="Gene3D" id="3.30.360.10">
    <property type="entry name" value="Dihydrodipicolinate Reductase, domain 2"/>
    <property type="match status" value="1"/>
</dbReference>
<dbReference type="EMBL" id="NCQP01000007">
    <property type="protein sequence ID" value="OWJ54141.1"/>
    <property type="molecule type" value="Genomic_DNA"/>
</dbReference>
<dbReference type="GO" id="GO:0016491">
    <property type="term" value="F:oxidoreductase activity"/>
    <property type="evidence" value="ECO:0007669"/>
    <property type="project" value="UniProtKB-KW"/>
</dbReference>
<dbReference type="InterPro" id="IPR051168">
    <property type="entry name" value="AASS"/>
</dbReference>
<dbReference type="PANTHER" id="PTHR11133:SF22">
    <property type="entry name" value="ALPHA-AMINOADIPIC SEMIALDEHYDE SYNTHASE, MITOCHONDRIAL"/>
    <property type="match status" value="1"/>
</dbReference>
<dbReference type="InterPro" id="IPR036291">
    <property type="entry name" value="NAD(P)-bd_dom_sf"/>
</dbReference>
<protein>
    <recommendedName>
        <fullName evidence="6">Saccharopine dehydrogenase</fullName>
    </recommendedName>
</protein>
<accession>A0A211YMG6</accession>
<dbReference type="InterPro" id="IPR032095">
    <property type="entry name" value="Sacchrp_dh-like_C"/>
</dbReference>
<dbReference type="PANTHER" id="PTHR11133">
    <property type="entry name" value="SACCHAROPINE DEHYDROGENASE"/>
    <property type="match status" value="1"/>
</dbReference>
<evidence type="ECO:0008006" key="6">
    <source>
        <dbReference type="Google" id="ProtNLM"/>
    </source>
</evidence>
<dbReference type="AlphaFoldDB" id="A0A211YMG6"/>
<reference evidence="4 5" key="1">
    <citation type="submission" date="2017-05" db="EMBL/GenBank/DDBJ databases">
        <title>The draft genome of the hyperthermophilic archaeon 'Pyrodictium delaneyi strain Hulk', an iron and nitrate reducer, reveals the capacity for sulfate reduction.</title>
        <authorList>
            <person name="Demey L.M."/>
            <person name="Miller C."/>
            <person name="Manzella M."/>
            <person name="Reguera G."/>
            <person name="Kashefi K."/>
        </authorList>
    </citation>
    <scope>NUCLEOTIDE SEQUENCE [LARGE SCALE GENOMIC DNA]</scope>
    <source>
        <strain evidence="4 5">Hulk</strain>
    </source>
</reference>
<dbReference type="InterPro" id="IPR003148">
    <property type="entry name" value="RCK_N"/>
</dbReference>
<feature type="domain" description="RCK N-terminal" evidence="2">
    <location>
        <begin position="21"/>
        <end position="120"/>
    </location>
</feature>
<dbReference type="SUPFAM" id="SSF55347">
    <property type="entry name" value="Glyceraldehyde-3-phosphate dehydrogenase-like, C-terminal domain"/>
    <property type="match status" value="1"/>
</dbReference>
<keyword evidence="5" id="KW-1185">Reference proteome</keyword>
<comment type="caution">
    <text evidence="4">The sequence shown here is derived from an EMBL/GenBank/DDBJ whole genome shotgun (WGS) entry which is preliminary data.</text>
</comment>
<keyword evidence="1" id="KW-0560">Oxidoreductase</keyword>
<evidence type="ECO:0000256" key="1">
    <source>
        <dbReference type="ARBA" id="ARBA00023002"/>
    </source>
</evidence>
<proteinExistence type="predicted"/>
<evidence type="ECO:0000259" key="2">
    <source>
        <dbReference type="Pfam" id="PF02254"/>
    </source>
</evidence>
<dbReference type="SUPFAM" id="SSF51735">
    <property type="entry name" value="NAD(P)-binding Rossmann-fold domains"/>
    <property type="match status" value="1"/>
</dbReference>
<dbReference type="Pfam" id="PF16653">
    <property type="entry name" value="Sacchrp_dh_C"/>
    <property type="match status" value="1"/>
</dbReference>
<evidence type="ECO:0000259" key="3">
    <source>
        <dbReference type="Pfam" id="PF16653"/>
    </source>
</evidence>
<sequence length="389" mass="43393">MHTSKKLVQIKGDRHSLNACLIGYGRVGKVTASILTRDYNVDLLVFDASGHRVEEARERGLEARLADVSNPSVAARIAAECDIVVAALPSRIAERVVSRLIEAGANVIVDVSYVADPMIFHRPAVEHGVKVFVDAGLAPGFSNMLAKRVESRLDRVDKLFIYVGGISADKDDFLGLVASWAVDDLVEEYTRKARARIAGEEKLLDPIWDAVRIELPGLGQFDALPTDGLRTLLRSLARVPTLVEYTIRYPGHVELLRSLHRLGMFDNKPHVVAGCAISPRDVFVRLLEDHLPRNGDRVILHIEAEGEKNGYWAKLSYTLDVTQEDLEIDVPVLTYLTGLVHAWTTIQAMKGYGHPGVNVPEELAQKLEELEKFLHSKGIYIHKRYCYEY</sequence>
<evidence type="ECO:0000313" key="5">
    <source>
        <dbReference type="Proteomes" id="UP000196694"/>
    </source>
</evidence>
<gene>
    <name evidence="4" type="ORF">Pdsh_09840</name>
</gene>
<dbReference type="Gene3D" id="3.40.50.720">
    <property type="entry name" value="NAD(P)-binding Rossmann-like Domain"/>
    <property type="match status" value="1"/>
</dbReference>